<feature type="region of interest" description="Disordered" evidence="8">
    <location>
        <begin position="15"/>
        <end position="50"/>
    </location>
</feature>
<evidence type="ECO:0000256" key="2">
    <source>
        <dbReference type="ARBA" id="ARBA00022617"/>
    </source>
</evidence>
<dbReference type="SUPFAM" id="SSF48264">
    <property type="entry name" value="Cytochrome P450"/>
    <property type="match status" value="1"/>
</dbReference>
<keyword evidence="3 7" id="KW-0479">Metal-binding</keyword>
<dbReference type="Pfam" id="PF00067">
    <property type="entry name" value="p450"/>
    <property type="match status" value="2"/>
</dbReference>
<dbReference type="InterPro" id="IPR050651">
    <property type="entry name" value="Plant_Cytochrome_P450_Monoox"/>
</dbReference>
<evidence type="ECO:0000256" key="8">
    <source>
        <dbReference type="SAM" id="MobiDB-lite"/>
    </source>
</evidence>
<evidence type="ECO:0000313" key="10">
    <source>
        <dbReference type="Proteomes" id="UP001318860"/>
    </source>
</evidence>
<feature type="compositionally biased region" description="Pro residues" evidence="8">
    <location>
        <begin position="22"/>
        <end position="45"/>
    </location>
</feature>
<sequence>MRAKNQTSNILVEFSFSNLYPRPSPSGHRPPPPPKTTDPPNPPPFLTNTRPYFLTQTRRPPHRGGVVPRSSGAMLHHKRRRILQPPRILVDEYIGYNHTTIVGTPYGPHWRNLRRLGTQEVLSPARLNAFSHIRQDEVRRTLKTLIHANNGFTKVELRPTLFKLIFNTITRMLAGNRYFNSEEEDNKSLDSHVGHQRLLEEQDRQLTLPPQHHLRDIPNVPTDPWLYPASRPSISKIGGYDIPRGTMLLVNAWAIQRDPDVWDEPTAFRPERFEGKEVETQMLMPFGMGRRACPGAGLGQRMVGLALGSLIQVL</sequence>
<dbReference type="PRINTS" id="PR00463">
    <property type="entry name" value="EP450I"/>
</dbReference>
<dbReference type="Gene3D" id="1.10.630.10">
    <property type="entry name" value="Cytochrome P450"/>
    <property type="match status" value="2"/>
</dbReference>
<dbReference type="InterPro" id="IPR001128">
    <property type="entry name" value="Cyt_P450"/>
</dbReference>
<accession>A0ABR0VPC9</accession>
<dbReference type="EMBL" id="JABTTQ020001059">
    <property type="protein sequence ID" value="KAK6135959.1"/>
    <property type="molecule type" value="Genomic_DNA"/>
</dbReference>
<proteinExistence type="inferred from homology"/>
<keyword evidence="10" id="KW-1185">Reference proteome</keyword>
<evidence type="ECO:0000256" key="5">
    <source>
        <dbReference type="ARBA" id="ARBA00023004"/>
    </source>
</evidence>
<evidence type="ECO:0000256" key="7">
    <source>
        <dbReference type="RuleBase" id="RU000461"/>
    </source>
</evidence>
<keyword evidence="6 7" id="KW-0503">Monooxygenase</keyword>
<evidence type="ECO:0008006" key="11">
    <source>
        <dbReference type="Google" id="ProtNLM"/>
    </source>
</evidence>
<dbReference type="InterPro" id="IPR017972">
    <property type="entry name" value="Cyt_P450_CS"/>
</dbReference>
<name>A0ABR0VPC9_REHGL</name>
<dbReference type="PANTHER" id="PTHR47947:SF57">
    <property type="entry name" value="CYTOCHROME P450 81F3-LIKE"/>
    <property type="match status" value="1"/>
</dbReference>
<gene>
    <name evidence="9" type="ORF">DH2020_030297</name>
</gene>
<comment type="caution">
    <text evidence="9">The sequence shown here is derived from an EMBL/GenBank/DDBJ whole genome shotgun (WGS) entry which is preliminary data.</text>
</comment>
<dbReference type="InterPro" id="IPR036396">
    <property type="entry name" value="Cyt_P450_sf"/>
</dbReference>
<evidence type="ECO:0000256" key="6">
    <source>
        <dbReference type="ARBA" id="ARBA00023033"/>
    </source>
</evidence>
<dbReference type="InterPro" id="IPR002401">
    <property type="entry name" value="Cyt_P450_E_grp-I"/>
</dbReference>
<dbReference type="Proteomes" id="UP001318860">
    <property type="component" value="Unassembled WGS sequence"/>
</dbReference>
<comment type="subcellular location">
    <subcellularLocation>
        <location evidence="1">Membrane</location>
        <topology evidence="1">Single-pass membrane protein</topology>
    </subcellularLocation>
</comment>
<dbReference type="PROSITE" id="PS00086">
    <property type="entry name" value="CYTOCHROME_P450"/>
    <property type="match status" value="1"/>
</dbReference>
<evidence type="ECO:0000313" key="9">
    <source>
        <dbReference type="EMBL" id="KAK6135959.1"/>
    </source>
</evidence>
<comment type="similarity">
    <text evidence="7">Belongs to the cytochrome P450 family.</text>
</comment>
<organism evidence="9 10">
    <name type="scientific">Rehmannia glutinosa</name>
    <name type="common">Chinese foxglove</name>
    <dbReference type="NCBI Taxonomy" id="99300"/>
    <lineage>
        <taxon>Eukaryota</taxon>
        <taxon>Viridiplantae</taxon>
        <taxon>Streptophyta</taxon>
        <taxon>Embryophyta</taxon>
        <taxon>Tracheophyta</taxon>
        <taxon>Spermatophyta</taxon>
        <taxon>Magnoliopsida</taxon>
        <taxon>eudicotyledons</taxon>
        <taxon>Gunneridae</taxon>
        <taxon>Pentapetalae</taxon>
        <taxon>asterids</taxon>
        <taxon>lamiids</taxon>
        <taxon>Lamiales</taxon>
        <taxon>Orobanchaceae</taxon>
        <taxon>Rehmannieae</taxon>
        <taxon>Rehmannia</taxon>
    </lineage>
</organism>
<dbReference type="PANTHER" id="PTHR47947">
    <property type="entry name" value="CYTOCHROME P450 82C3-RELATED"/>
    <property type="match status" value="1"/>
</dbReference>
<keyword evidence="5 7" id="KW-0408">Iron</keyword>
<evidence type="ECO:0000256" key="3">
    <source>
        <dbReference type="ARBA" id="ARBA00022723"/>
    </source>
</evidence>
<reference evidence="9 10" key="1">
    <citation type="journal article" date="2021" name="Comput. Struct. Biotechnol. J.">
        <title>De novo genome assembly of the potent medicinal plant Rehmannia glutinosa using nanopore technology.</title>
        <authorList>
            <person name="Ma L."/>
            <person name="Dong C."/>
            <person name="Song C."/>
            <person name="Wang X."/>
            <person name="Zheng X."/>
            <person name="Niu Y."/>
            <person name="Chen S."/>
            <person name="Feng W."/>
        </authorList>
    </citation>
    <scope>NUCLEOTIDE SEQUENCE [LARGE SCALE GENOMIC DNA]</scope>
    <source>
        <strain evidence="9">DH-2019</strain>
    </source>
</reference>
<keyword evidence="4 7" id="KW-0560">Oxidoreductase</keyword>
<evidence type="ECO:0000256" key="4">
    <source>
        <dbReference type="ARBA" id="ARBA00023002"/>
    </source>
</evidence>
<evidence type="ECO:0000256" key="1">
    <source>
        <dbReference type="ARBA" id="ARBA00004167"/>
    </source>
</evidence>
<keyword evidence="2 7" id="KW-0349">Heme</keyword>
<protein>
    <recommendedName>
        <fullName evidence="11">Cytochrome P450 protein</fullName>
    </recommendedName>
</protein>